<feature type="transmembrane region" description="Helical" evidence="5">
    <location>
        <begin position="336"/>
        <end position="354"/>
    </location>
</feature>
<dbReference type="InterPro" id="IPR004358">
    <property type="entry name" value="Sig_transdc_His_kin-like_C"/>
</dbReference>
<evidence type="ECO:0000256" key="4">
    <source>
        <dbReference type="SAM" id="Coils"/>
    </source>
</evidence>
<dbReference type="GO" id="GO:0000155">
    <property type="term" value="F:phosphorelay sensor kinase activity"/>
    <property type="evidence" value="ECO:0007669"/>
    <property type="project" value="InterPro"/>
</dbReference>
<dbReference type="PANTHER" id="PTHR43065:SF50">
    <property type="entry name" value="HISTIDINE KINASE"/>
    <property type="match status" value="1"/>
</dbReference>
<dbReference type="EC" id="2.7.13.3" evidence="2"/>
<evidence type="ECO:0000256" key="2">
    <source>
        <dbReference type="ARBA" id="ARBA00012438"/>
    </source>
</evidence>
<dbReference type="CDD" id="cd00082">
    <property type="entry name" value="HisKA"/>
    <property type="match status" value="1"/>
</dbReference>
<keyword evidence="5" id="KW-0472">Membrane</keyword>
<keyword evidence="9" id="KW-1185">Reference proteome</keyword>
<feature type="transmembrane region" description="Helical" evidence="5">
    <location>
        <begin position="283"/>
        <end position="300"/>
    </location>
</feature>
<evidence type="ECO:0000313" key="8">
    <source>
        <dbReference type="EMBL" id="SEM50019.1"/>
    </source>
</evidence>
<keyword evidence="5" id="KW-0812">Transmembrane</keyword>
<dbReference type="PROSITE" id="PS50109">
    <property type="entry name" value="HIS_KIN"/>
    <property type="match status" value="1"/>
</dbReference>
<keyword evidence="3" id="KW-0597">Phosphoprotein</keyword>
<evidence type="ECO:0000256" key="1">
    <source>
        <dbReference type="ARBA" id="ARBA00000085"/>
    </source>
</evidence>
<dbReference type="EMBL" id="FOAF01000014">
    <property type="protein sequence ID" value="SEM50019.1"/>
    <property type="molecule type" value="Genomic_DNA"/>
</dbReference>
<reference evidence="9" key="1">
    <citation type="submission" date="2016-10" db="EMBL/GenBank/DDBJ databases">
        <authorList>
            <person name="Varghese N."/>
            <person name="Submissions S."/>
        </authorList>
    </citation>
    <scope>NUCLEOTIDE SEQUENCE [LARGE SCALE GENOMIC DNA]</scope>
    <source>
        <strain evidence="9">DSM 18733</strain>
    </source>
</reference>
<dbReference type="SMART" id="SM00387">
    <property type="entry name" value="HATPase_c"/>
    <property type="match status" value="1"/>
</dbReference>
<dbReference type="Pfam" id="PF02518">
    <property type="entry name" value="HATPase_c"/>
    <property type="match status" value="1"/>
</dbReference>
<keyword evidence="5" id="KW-1133">Transmembrane helix</keyword>
<evidence type="ECO:0000259" key="7">
    <source>
        <dbReference type="PROSITE" id="PS50109"/>
    </source>
</evidence>
<evidence type="ECO:0000256" key="6">
    <source>
        <dbReference type="SAM" id="SignalP"/>
    </source>
</evidence>
<feature type="transmembrane region" description="Helical" evidence="5">
    <location>
        <begin position="218"/>
        <end position="241"/>
    </location>
</feature>
<dbReference type="RefSeq" id="WP_093332422.1">
    <property type="nucleotide sequence ID" value="NZ_FOAF01000014.1"/>
</dbReference>
<feature type="transmembrane region" description="Helical" evidence="5">
    <location>
        <begin position="187"/>
        <end position="206"/>
    </location>
</feature>
<dbReference type="AlphaFoldDB" id="A0A1H7YXV1"/>
<dbReference type="Gene3D" id="3.30.565.10">
    <property type="entry name" value="Histidine kinase-like ATPase, C-terminal domain"/>
    <property type="match status" value="1"/>
</dbReference>
<name>A0A1H7YXV1_OLID1</name>
<dbReference type="InterPro" id="IPR036097">
    <property type="entry name" value="HisK_dim/P_sf"/>
</dbReference>
<dbReference type="Gene3D" id="1.10.287.130">
    <property type="match status" value="1"/>
</dbReference>
<dbReference type="InterPro" id="IPR011623">
    <property type="entry name" value="7TMR_DISM_rcpt_extracell_dom1"/>
</dbReference>
<protein>
    <recommendedName>
        <fullName evidence="2">histidine kinase</fullName>
        <ecNumber evidence="2">2.7.13.3</ecNumber>
    </recommendedName>
</protein>
<keyword evidence="6" id="KW-0732">Signal</keyword>
<proteinExistence type="predicted"/>
<dbReference type="STRING" id="407022.SAMN05661044_05347"/>
<dbReference type="SUPFAM" id="SSF47384">
    <property type="entry name" value="Homodimeric domain of signal transducing histidine kinase"/>
    <property type="match status" value="1"/>
</dbReference>
<comment type="catalytic activity">
    <reaction evidence="1">
        <text>ATP + protein L-histidine = ADP + protein N-phospho-L-histidine.</text>
        <dbReference type="EC" id="2.7.13.3"/>
    </reaction>
</comment>
<evidence type="ECO:0000313" key="9">
    <source>
        <dbReference type="Proteomes" id="UP000199421"/>
    </source>
</evidence>
<sequence>MNRNFFIAFFFNFMICMWSNVFAQSDTSVIELNSATEPQLIRENVYLYKDIKGNRSFRDIITEKFEKYQDGQIINLGVTEAKIWLKLPVHNSTKESNFYLMLQQSSIQEVVMYTISEQGEVSADSLGKYKPFSERFVYSPDYIFPVKIRKDENKEIFLSISSNDQLQLPIYFGTEKVILQKASSKNLIFGLYAGAVLIMMLYNFFISTSTRDISYAFYILYIFSVGLTQAMFQGYAFMYLWPNSPWLANYSSIIIPFFSGIMTIGFIKTFLHTRQNTPRLDKGINLIVVLYIVGLIFGLYKIHYGVILLQTMASLGSLYVLFVVEKIRRKGYRPAIFFLIAFSLFFLTVIIFVLRNFNIIQYNTLTAYILEIGSILEISLLSFALADRINFYRKEKEASQLQALKISQENARIIREQNLLLETEVDKRTADLQRSNESLNEAMHNLKQAQAHLVESEKLASLGMLTAGIAHEINNPINFVTANVKPLKRDIEQIMETVETFEKIGLLQIEEHEKLGLFKQYKEDIDFEYLKEEIQLLLKGIQEGAYRTAEIVKSLRIFSRVDEDDLKLADLNLGIESTLVILNSMFKERIAIDKNYGTIPYIECFPGKLNQVFLNLITNAIHAIDEKFKGGNGGEIIIRTYKSDDLVFISIKDNGTGIREEVQNKIFDPFFTTKDVGEGTGLGLAIVAQTIAKHKGEIELLSEAGLGCEFIIKIPIIQNPITRLDDENRL</sequence>
<dbReference type="Gene3D" id="2.60.40.2380">
    <property type="match status" value="1"/>
</dbReference>
<feature type="transmembrane region" description="Helical" evidence="5">
    <location>
        <begin position="306"/>
        <end position="324"/>
    </location>
</feature>
<keyword evidence="4" id="KW-0175">Coiled coil</keyword>
<organism evidence="8 9">
    <name type="scientific">Olivibacter domesticus</name>
    <name type="common">Pseudosphingobacterium domesticum</name>
    <dbReference type="NCBI Taxonomy" id="407022"/>
    <lineage>
        <taxon>Bacteria</taxon>
        <taxon>Pseudomonadati</taxon>
        <taxon>Bacteroidota</taxon>
        <taxon>Sphingobacteriia</taxon>
        <taxon>Sphingobacteriales</taxon>
        <taxon>Sphingobacteriaceae</taxon>
        <taxon>Olivibacter</taxon>
    </lineage>
</organism>
<dbReference type="PANTHER" id="PTHR43065">
    <property type="entry name" value="SENSOR HISTIDINE KINASE"/>
    <property type="match status" value="1"/>
</dbReference>
<feature type="transmembrane region" description="Helical" evidence="5">
    <location>
        <begin position="253"/>
        <end position="271"/>
    </location>
</feature>
<dbReference type="Pfam" id="PF07695">
    <property type="entry name" value="7TMR-DISM_7TM"/>
    <property type="match status" value="1"/>
</dbReference>
<dbReference type="InterPro" id="IPR011622">
    <property type="entry name" value="7TMR_DISM_rcpt_extracell_dom2"/>
</dbReference>
<evidence type="ECO:0000256" key="5">
    <source>
        <dbReference type="SAM" id="Phobius"/>
    </source>
</evidence>
<gene>
    <name evidence="8" type="ORF">SAMN05661044_05347</name>
</gene>
<dbReference type="InterPro" id="IPR003594">
    <property type="entry name" value="HATPase_dom"/>
</dbReference>
<dbReference type="OrthoDB" id="9806995at2"/>
<evidence type="ECO:0000256" key="3">
    <source>
        <dbReference type="ARBA" id="ARBA00022553"/>
    </source>
</evidence>
<dbReference type="SUPFAM" id="SSF55874">
    <property type="entry name" value="ATPase domain of HSP90 chaperone/DNA topoisomerase II/histidine kinase"/>
    <property type="match status" value="1"/>
</dbReference>
<dbReference type="InterPro" id="IPR003661">
    <property type="entry name" value="HisK_dim/P_dom"/>
</dbReference>
<feature type="coiled-coil region" evidence="4">
    <location>
        <begin position="429"/>
        <end position="459"/>
    </location>
</feature>
<dbReference type="InterPro" id="IPR036890">
    <property type="entry name" value="HATPase_C_sf"/>
</dbReference>
<feature type="chain" id="PRO_5011536861" description="histidine kinase" evidence="6">
    <location>
        <begin position="24"/>
        <end position="730"/>
    </location>
</feature>
<dbReference type="Proteomes" id="UP000199421">
    <property type="component" value="Unassembled WGS sequence"/>
</dbReference>
<dbReference type="InterPro" id="IPR005467">
    <property type="entry name" value="His_kinase_dom"/>
</dbReference>
<feature type="transmembrane region" description="Helical" evidence="5">
    <location>
        <begin position="366"/>
        <end position="386"/>
    </location>
</feature>
<dbReference type="Pfam" id="PF07696">
    <property type="entry name" value="7TMR-DISMED2"/>
    <property type="match status" value="1"/>
</dbReference>
<feature type="domain" description="Histidine kinase" evidence="7">
    <location>
        <begin position="468"/>
        <end position="718"/>
    </location>
</feature>
<feature type="signal peptide" evidence="6">
    <location>
        <begin position="1"/>
        <end position="23"/>
    </location>
</feature>
<accession>A0A1H7YXV1</accession>
<dbReference type="PRINTS" id="PR00344">
    <property type="entry name" value="BCTRLSENSOR"/>
</dbReference>